<dbReference type="AlphaFoldDB" id="A0A1C9I5S4"/>
<proteinExistence type="predicted"/>
<dbReference type="EMBL" id="KX491972">
    <property type="protein sequence ID" value="AOO94336.1"/>
    <property type="molecule type" value="Genomic_DNA"/>
</dbReference>
<evidence type="ECO:0000313" key="3">
    <source>
        <dbReference type="EMBL" id="AOO94336.1"/>
    </source>
</evidence>
<evidence type="ECO:0000256" key="2">
    <source>
        <dbReference type="SAM" id="SignalP"/>
    </source>
</evidence>
<keyword evidence="1" id="KW-1133">Transmembrane helix</keyword>
<keyword evidence="2" id="KW-0732">Signal</keyword>
<name>A0A1C9I5S4_RHILT</name>
<feature type="transmembrane region" description="Helical" evidence="1">
    <location>
        <begin position="50"/>
        <end position="70"/>
    </location>
</feature>
<evidence type="ECO:0000256" key="1">
    <source>
        <dbReference type="SAM" id="Phobius"/>
    </source>
</evidence>
<keyword evidence="1" id="KW-0472">Membrane</keyword>
<feature type="signal peptide" evidence="2">
    <location>
        <begin position="1"/>
        <end position="24"/>
    </location>
</feature>
<reference evidence="3" key="2">
    <citation type="journal article" date="2016" name="Front. Microbiol.">
        <title>The Regulatory Protein RosR Affects Rhizobium leguminosarum bv. trifolii Protein Profiles, Cell Surface Properties, and Symbiosis with Clover.</title>
        <authorList>
            <person name="Rachwal K."/>
            <person name="Boguszewska A."/>
            <person name="Kopcinska J."/>
            <person name="Karas M."/>
            <person name="Tchorzewski M."/>
            <person name="Janczarek M."/>
        </authorList>
    </citation>
    <scope>NUCLEOTIDE SEQUENCE</scope>
    <source>
        <strain evidence="3">Rt24.2</strain>
    </source>
</reference>
<sequence length="95" mass="10273">MRSISSSVSLASVSADAVVSSAMAAFCWVAASSWFIDDEIERSVVSCSEALWAILATISLAALIWSEMRFSASPASPTRRTPWSTWLEERAISDP</sequence>
<keyword evidence="1" id="KW-0812">Transmembrane</keyword>
<organism evidence="3">
    <name type="scientific">Rhizobium leguminosarum bv. trifolii</name>
    <dbReference type="NCBI Taxonomy" id="386"/>
    <lineage>
        <taxon>Bacteria</taxon>
        <taxon>Pseudomonadati</taxon>
        <taxon>Pseudomonadota</taxon>
        <taxon>Alphaproteobacteria</taxon>
        <taxon>Hyphomicrobiales</taxon>
        <taxon>Rhizobiaceae</taxon>
        <taxon>Rhizobium/Agrobacterium group</taxon>
        <taxon>Rhizobium</taxon>
    </lineage>
</organism>
<protein>
    <submittedName>
        <fullName evidence="3">Uncharacterized protein</fullName>
    </submittedName>
</protein>
<feature type="chain" id="PRO_5008894429" evidence="2">
    <location>
        <begin position="25"/>
        <end position="95"/>
    </location>
</feature>
<accession>A0A1C9I5S4</accession>
<reference evidence="3" key="1">
    <citation type="journal article" date="2015" name="BMC Genomics">
        <title>Transcriptome profiling of a Rhizobium leguminosarum bv. trifolii rosR mutant reveals the role of the transcriptional regulator RosR in motility, synthesis of cell-surface components, and other cellular processes.</title>
        <authorList>
            <person name="Rachwal K."/>
            <person name="Matczynska E."/>
            <person name="Janczarek M."/>
        </authorList>
    </citation>
    <scope>NUCLEOTIDE SEQUENCE</scope>
    <source>
        <strain evidence="3">Rt24.2</strain>
    </source>
</reference>